<keyword evidence="4" id="KW-1185">Reference proteome</keyword>
<dbReference type="Proteomes" id="UP001432180">
    <property type="component" value="Chromosome"/>
</dbReference>
<reference evidence="3 4" key="1">
    <citation type="journal article" date="2023" name="Microorganisms">
        <title>Thiorhodovibrio frisius and Trv. litoralis spp. nov., Two Novel Members from a Clade of Fastidious Purple Sulfur Bacteria That Exhibit Unique Red-Shifted Light-Harvesting Capabilities.</title>
        <authorList>
            <person name="Methner A."/>
            <person name="Kuzyk S.B."/>
            <person name="Petersen J."/>
            <person name="Bauer S."/>
            <person name="Brinkmann H."/>
            <person name="Sichau K."/>
            <person name="Wanner G."/>
            <person name="Wolf J."/>
            <person name="Neumann-Schaal M."/>
            <person name="Henke P."/>
            <person name="Tank M."/>
            <person name="Sproer C."/>
            <person name="Bunk B."/>
            <person name="Overmann J."/>
        </authorList>
    </citation>
    <scope>NUCLEOTIDE SEQUENCE [LARGE SCALE GENOMIC DNA]</scope>
    <source>
        <strain evidence="3 4">DSM 6702</strain>
    </source>
</reference>
<keyword evidence="2" id="KW-0812">Transmembrane</keyword>
<feature type="coiled-coil region" evidence="1">
    <location>
        <begin position="478"/>
        <end position="578"/>
    </location>
</feature>
<organism evidence="3 4">
    <name type="scientific">Thiorhodovibrio winogradskyi</name>
    <dbReference type="NCBI Taxonomy" id="77007"/>
    <lineage>
        <taxon>Bacteria</taxon>
        <taxon>Pseudomonadati</taxon>
        <taxon>Pseudomonadota</taxon>
        <taxon>Gammaproteobacteria</taxon>
        <taxon>Chromatiales</taxon>
        <taxon>Chromatiaceae</taxon>
        <taxon>Thiorhodovibrio</taxon>
    </lineage>
</organism>
<accession>A0ABZ0S9Q7</accession>
<evidence type="ECO:0000313" key="3">
    <source>
        <dbReference type="EMBL" id="WPL16996.1"/>
    </source>
</evidence>
<keyword evidence="2" id="KW-0472">Membrane</keyword>
<protein>
    <submittedName>
        <fullName evidence="3">Chromosome segregation protein SMC</fullName>
    </submittedName>
</protein>
<dbReference type="EMBL" id="CP121472">
    <property type="protein sequence ID" value="WPL16996.1"/>
    <property type="molecule type" value="Genomic_DNA"/>
</dbReference>
<keyword evidence="2" id="KW-1133">Transmembrane helix</keyword>
<feature type="transmembrane region" description="Helical" evidence="2">
    <location>
        <begin position="104"/>
        <end position="124"/>
    </location>
</feature>
<gene>
    <name evidence="3" type="ORF">Thiowin_01980</name>
</gene>
<evidence type="ECO:0000256" key="1">
    <source>
        <dbReference type="SAM" id="Coils"/>
    </source>
</evidence>
<keyword evidence="1" id="KW-0175">Coiled coil</keyword>
<feature type="transmembrane region" description="Helical" evidence="2">
    <location>
        <begin position="41"/>
        <end position="58"/>
    </location>
</feature>
<dbReference type="RefSeq" id="WP_328987517.1">
    <property type="nucleotide sequence ID" value="NZ_CP121472.1"/>
</dbReference>
<proteinExistence type="predicted"/>
<feature type="coiled-coil region" evidence="1">
    <location>
        <begin position="176"/>
        <end position="203"/>
    </location>
</feature>
<feature type="coiled-coil region" evidence="1">
    <location>
        <begin position="240"/>
        <end position="292"/>
    </location>
</feature>
<name>A0ABZ0S9Q7_9GAMM</name>
<evidence type="ECO:0000313" key="4">
    <source>
        <dbReference type="Proteomes" id="UP001432180"/>
    </source>
</evidence>
<feature type="transmembrane region" description="Helical" evidence="2">
    <location>
        <begin position="64"/>
        <end position="83"/>
    </location>
</feature>
<evidence type="ECO:0000256" key="2">
    <source>
        <dbReference type="SAM" id="Phobius"/>
    </source>
</evidence>
<sequence length="705" mass="79390">MRLIDYLRLKPYGDSLLTPAAAAWIGSARVLIFLMASIEGFVWGAVGFSMVPAASAWLGPPVGLFLFALLFAVIWILDSSLIMSEKPSLNAHPGKARLRAAGPMLRWLIGLLARVAIVAISLYVTAPFIEKLIRADDIAAWHQARVEQYFDQRAGELREQVEARAAQEGAGYPARIQDLEQQISATRQTLEDERARRERLSAEYQPEVQVLTQDLAEARRRVGDEVLGRDGRREGYGPEARKWTERADQLADTLASKRAELSERMAPIDASIDALQQRLDTLNDALTELRTQQQALLGRITTEVEAEQPPAAPPALTFAARSKGLNALRESPAEKGVPHFETVDGFAQAALGILFFSLIALKLFEPRAVQTYYSESIQTQYPQYLKGGLADIPGFEQHDDPARRLTPSDFARLWRQWQRDPEAFVATHRAKIEAQRRLARMHADQAHERELLSRRREGIDGQLALEQRQRESEFAARERELEMRLEQMRARLGDETEQLRERDKLQLARETEQQAAARIQAEREQREEQIQTLHSELEHLRAELEAQHEHQLGLARELAETERAISASKQSIATLEAEVSAKQPRLHRLRDDLATLEDQRAATGALGRFGRLGRRAARLQAAIRRAERSLAPDQKALTEQQAQLGVFELGAEQLRRALKESQATELTLRHRADSQRAALDTLLLASVYPSPSRQSARTQSVADRT</sequence>